<dbReference type="InterPro" id="IPR008942">
    <property type="entry name" value="ENTH_VHS"/>
</dbReference>
<evidence type="ECO:0000259" key="2">
    <source>
        <dbReference type="PROSITE" id="PS50179"/>
    </source>
</evidence>
<sequence>MDWQHIEEAASLVLRDGKLPVRSKEAIKRALATRNDPHSVLEALCVLDSLALNCGRTFRTALAAPKWMKRLTQCFTAVPQTAPAVAQLLANWELTFRGEELGASAHAARKQLQASSDVVPQPNHFAHDMREYFEQHIPFIGFQHGFDFLSAYSDADSSSPSQTGTQSRASCSGPVPDRSISEFQVGYLQDMSADVHNLGRCAAALEQHGPRPSHSESVVREGNALASKCCNWRACIQEWAVDELLSYSLADMLAMNDCLHAELDRWESVTRSLVLTQSMPMAVGVDMSFDGALQDHSQWFSPLGSSASRTGGANPLKQRTAGLSPCRRHISVSKPDVPTIKQQQPEAGHCTSSFSLCCGVVAADKDWWRLNGQLGSF</sequence>
<dbReference type="EMBL" id="CAXHTA020000012">
    <property type="protein sequence ID" value="CAL5225604.1"/>
    <property type="molecule type" value="Genomic_DNA"/>
</dbReference>
<gene>
    <name evidence="3" type="primary">g8456</name>
    <name evidence="3" type="ORF">VP750_LOCUS7263</name>
</gene>
<dbReference type="PROSITE" id="PS50179">
    <property type="entry name" value="VHS"/>
    <property type="match status" value="1"/>
</dbReference>
<organism evidence="3 4">
    <name type="scientific">Coccomyxa viridis</name>
    <dbReference type="NCBI Taxonomy" id="1274662"/>
    <lineage>
        <taxon>Eukaryota</taxon>
        <taxon>Viridiplantae</taxon>
        <taxon>Chlorophyta</taxon>
        <taxon>core chlorophytes</taxon>
        <taxon>Trebouxiophyceae</taxon>
        <taxon>Trebouxiophyceae incertae sedis</taxon>
        <taxon>Coccomyxaceae</taxon>
        <taxon>Coccomyxa</taxon>
    </lineage>
</organism>
<name>A0ABP1G2Z1_9CHLO</name>
<dbReference type="SUPFAM" id="SSF48464">
    <property type="entry name" value="ENTH/VHS domain"/>
    <property type="match status" value="1"/>
</dbReference>
<reference evidence="3 4" key="1">
    <citation type="submission" date="2024-06" db="EMBL/GenBank/DDBJ databases">
        <authorList>
            <person name="Kraege A."/>
            <person name="Thomma B."/>
        </authorList>
    </citation>
    <scope>NUCLEOTIDE SEQUENCE [LARGE SCALE GENOMIC DNA]</scope>
</reference>
<protein>
    <submittedName>
        <fullName evidence="3">G8456 protein</fullName>
    </submittedName>
</protein>
<accession>A0ABP1G2Z1</accession>
<dbReference type="Gene3D" id="1.25.40.90">
    <property type="match status" value="1"/>
</dbReference>
<comment type="caution">
    <text evidence="3">The sequence shown here is derived from an EMBL/GenBank/DDBJ whole genome shotgun (WGS) entry which is preliminary data.</text>
</comment>
<dbReference type="Pfam" id="PF00790">
    <property type="entry name" value="VHS"/>
    <property type="match status" value="1"/>
</dbReference>
<proteinExistence type="predicted"/>
<dbReference type="Proteomes" id="UP001497392">
    <property type="component" value="Unassembled WGS sequence"/>
</dbReference>
<feature type="domain" description="VHS" evidence="2">
    <location>
        <begin position="1"/>
        <end position="120"/>
    </location>
</feature>
<evidence type="ECO:0000256" key="1">
    <source>
        <dbReference type="SAM" id="MobiDB-lite"/>
    </source>
</evidence>
<dbReference type="InterPro" id="IPR002014">
    <property type="entry name" value="VHS_dom"/>
</dbReference>
<keyword evidence="4" id="KW-1185">Reference proteome</keyword>
<evidence type="ECO:0000313" key="4">
    <source>
        <dbReference type="Proteomes" id="UP001497392"/>
    </source>
</evidence>
<feature type="region of interest" description="Disordered" evidence="1">
    <location>
        <begin position="157"/>
        <end position="176"/>
    </location>
</feature>
<evidence type="ECO:0000313" key="3">
    <source>
        <dbReference type="EMBL" id="CAL5225604.1"/>
    </source>
</evidence>